<feature type="region of interest" description="Disordered" evidence="1">
    <location>
        <begin position="209"/>
        <end position="279"/>
    </location>
</feature>
<gene>
    <name evidence="2" type="ORF">Q31a_62710</name>
</gene>
<keyword evidence="3" id="KW-1185">Reference proteome</keyword>
<proteinExistence type="predicted"/>
<accession>A0A518GH38</accession>
<dbReference type="Proteomes" id="UP000318017">
    <property type="component" value="Chromosome"/>
</dbReference>
<protein>
    <submittedName>
        <fullName evidence="2">Uncharacterized protein</fullName>
    </submittedName>
</protein>
<evidence type="ECO:0000313" key="2">
    <source>
        <dbReference type="EMBL" id="QDV27878.1"/>
    </source>
</evidence>
<dbReference type="AlphaFoldDB" id="A0A518GH38"/>
<dbReference type="KEGG" id="ahel:Q31a_62710"/>
<feature type="compositionally biased region" description="Low complexity" evidence="1">
    <location>
        <begin position="229"/>
        <end position="240"/>
    </location>
</feature>
<name>A0A518GH38_9BACT</name>
<organism evidence="2 3">
    <name type="scientific">Aureliella helgolandensis</name>
    <dbReference type="NCBI Taxonomy" id="2527968"/>
    <lineage>
        <taxon>Bacteria</taxon>
        <taxon>Pseudomonadati</taxon>
        <taxon>Planctomycetota</taxon>
        <taxon>Planctomycetia</taxon>
        <taxon>Pirellulales</taxon>
        <taxon>Pirellulaceae</taxon>
        <taxon>Aureliella</taxon>
    </lineage>
</organism>
<dbReference type="RefSeq" id="WP_145085959.1">
    <property type="nucleotide sequence ID" value="NZ_CP036298.1"/>
</dbReference>
<sequence length="412" mass="44346">MPFAPPQKILQLVCLAVLCCLAGCGEDIEIRTYQVAKSDTNRKPVSAKSPASMTEKQMLAAIVPHGSTAWFFKLTGDVAKVEEQREAFHRTVTSVGFGESGIPTWQLEEGWTEKIERGITYARIIAPSGDVEATVTQLPVSPDALEDAGWKDYVVINVNRWRGQLSLASQGWDAMSSELEELPELSEGAAKAYWVSLIGRGSGGMGGGPFMNRMGATPPAAAEVASPHSTSANEEATAAEPTRSQADMAEDEAPSPTAESVGEAPAEKPPVAKSSSDLQYDVPEGWSEIAASGMRRAAFTIEQDSSTAEVTVIAAGGSIDANIGIWMGQVSVETTEELKREILESAEQVQVHEIDASYYTIDGSETEEKQSILVADIPWKSGESLFVKLKGDAELVRNQQDAFVKFLESLQW</sequence>
<evidence type="ECO:0000256" key="1">
    <source>
        <dbReference type="SAM" id="MobiDB-lite"/>
    </source>
</evidence>
<dbReference type="OrthoDB" id="288562at2"/>
<evidence type="ECO:0000313" key="3">
    <source>
        <dbReference type="Proteomes" id="UP000318017"/>
    </source>
</evidence>
<reference evidence="2 3" key="1">
    <citation type="submission" date="2019-02" db="EMBL/GenBank/DDBJ databases">
        <title>Deep-cultivation of Planctomycetes and their phenomic and genomic characterization uncovers novel biology.</title>
        <authorList>
            <person name="Wiegand S."/>
            <person name="Jogler M."/>
            <person name="Boedeker C."/>
            <person name="Pinto D."/>
            <person name="Vollmers J."/>
            <person name="Rivas-Marin E."/>
            <person name="Kohn T."/>
            <person name="Peeters S.H."/>
            <person name="Heuer A."/>
            <person name="Rast P."/>
            <person name="Oberbeckmann S."/>
            <person name="Bunk B."/>
            <person name="Jeske O."/>
            <person name="Meyerdierks A."/>
            <person name="Storesund J.E."/>
            <person name="Kallscheuer N."/>
            <person name="Luecker S."/>
            <person name="Lage O.M."/>
            <person name="Pohl T."/>
            <person name="Merkel B.J."/>
            <person name="Hornburger P."/>
            <person name="Mueller R.-W."/>
            <person name="Bruemmer F."/>
            <person name="Labrenz M."/>
            <person name="Spormann A.M."/>
            <person name="Op den Camp H."/>
            <person name="Overmann J."/>
            <person name="Amann R."/>
            <person name="Jetten M.S.M."/>
            <person name="Mascher T."/>
            <person name="Medema M.H."/>
            <person name="Devos D.P."/>
            <person name="Kaster A.-K."/>
            <person name="Ovreas L."/>
            <person name="Rohde M."/>
            <person name="Galperin M.Y."/>
            <person name="Jogler C."/>
        </authorList>
    </citation>
    <scope>NUCLEOTIDE SEQUENCE [LARGE SCALE GENOMIC DNA]</scope>
    <source>
        <strain evidence="2 3">Q31a</strain>
    </source>
</reference>
<dbReference type="EMBL" id="CP036298">
    <property type="protein sequence ID" value="QDV27878.1"/>
    <property type="molecule type" value="Genomic_DNA"/>
</dbReference>